<dbReference type="Proteomes" id="UP000316095">
    <property type="component" value="Unassembled WGS sequence"/>
</dbReference>
<proteinExistence type="predicted"/>
<dbReference type="Gene3D" id="3.40.50.880">
    <property type="match status" value="1"/>
</dbReference>
<dbReference type="InterPro" id="IPR016024">
    <property type="entry name" value="ARM-type_fold"/>
</dbReference>
<keyword evidence="1 4" id="KW-0349">Heme</keyword>
<dbReference type="GO" id="GO:0020037">
    <property type="term" value="F:heme binding"/>
    <property type="evidence" value="ECO:0007669"/>
    <property type="project" value="InterPro"/>
</dbReference>
<evidence type="ECO:0000256" key="4">
    <source>
        <dbReference type="PROSITE-ProRule" id="PRU00433"/>
    </source>
</evidence>
<dbReference type="Gene3D" id="2.120.10.30">
    <property type="entry name" value="TolB, C-terminal domain"/>
    <property type="match status" value="1"/>
</dbReference>
<keyword evidence="3 4" id="KW-0408">Iron</keyword>
<dbReference type="NCBIfam" id="TIGR02603">
    <property type="entry name" value="CxxCH_TIGR02603"/>
    <property type="match status" value="1"/>
</dbReference>
<dbReference type="InterPro" id="IPR011989">
    <property type="entry name" value="ARM-like"/>
</dbReference>
<evidence type="ECO:0000313" key="7">
    <source>
        <dbReference type="Proteomes" id="UP000316095"/>
    </source>
</evidence>
<dbReference type="InterPro" id="IPR055557">
    <property type="entry name" value="DUF7133"/>
</dbReference>
<evidence type="ECO:0000256" key="2">
    <source>
        <dbReference type="ARBA" id="ARBA00022723"/>
    </source>
</evidence>
<dbReference type="Pfam" id="PF23500">
    <property type="entry name" value="DUF7133"/>
    <property type="match status" value="1"/>
</dbReference>
<name>A0A5C5XFE1_9PLAN</name>
<protein>
    <submittedName>
        <fullName evidence="6">Trehalose utilization</fullName>
    </submittedName>
</protein>
<dbReference type="OrthoDB" id="230287at2"/>
<dbReference type="NCBIfam" id="TIGR02604">
    <property type="entry name" value="Piru_Ver_Nterm"/>
    <property type="match status" value="1"/>
</dbReference>
<dbReference type="GO" id="GO:0009055">
    <property type="term" value="F:electron transfer activity"/>
    <property type="evidence" value="ECO:0007669"/>
    <property type="project" value="InterPro"/>
</dbReference>
<dbReference type="PANTHER" id="PTHR33546">
    <property type="entry name" value="LARGE, MULTIFUNCTIONAL SECRETED PROTEIN-RELATED"/>
    <property type="match status" value="1"/>
</dbReference>
<feature type="domain" description="Cytochrome c" evidence="5">
    <location>
        <begin position="1140"/>
        <end position="1273"/>
    </location>
</feature>
<gene>
    <name evidence="6" type="ORF">Pan54_15930</name>
</gene>
<dbReference type="Gene3D" id="1.10.760.10">
    <property type="entry name" value="Cytochrome c-like domain"/>
    <property type="match status" value="1"/>
</dbReference>
<reference evidence="6 7" key="1">
    <citation type="submission" date="2019-02" db="EMBL/GenBank/DDBJ databases">
        <title>Deep-cultivation of Planctomycetes and their phenomic and genomic characterization uncovers novel biology.</title>
        <authorList>
            <person name="Wiegand S."/>
            <person name="Jogler M."/>
            <person name="Boedeker C."/>
            <person name="Pinto D."/>
            <person name="Vollmers J."/>
            <person name="Rivas-Marin E."/>
            <person name="Kohn T."/>
            <person name="Peeters S.H."/>
            <person name="Heuer A."/>
            <person name="Rast P."/>
            <person name="Oberbeckmann S."/>
            <person name="Bunk B."/>
            <person name="Jeske O."/>
            <person name="Meyerdierks A."/>
            <person name="Storesund J.E."/>
            <person name="Kallscheuer N."/>
            <person name="Luecker S."/>
            <person name="Lage O.M."/>
            <person name="Pohl T."/>
            <person name="Merkel B.J."/>
            <person name="Hornburger P."/>
            <person name="Mueller R.-W."/>
            <person name="Bruemmer F."/>
            <person name="Labrenz M."/>
            <person name="Spormann A.M."/>
            <person name="Op Den Camp H."/>
            <person name="Overmann J."/>
            <person name="Amann R."/>
            <person name="Jetten M.S.M."/>
            <person name="Mascher T."/>
            <person name="Medema M.H."/>
            <person name="Devos D.P."/>
            <person name="Kaster A.-K."/>
            <person name="Ovreas L."/>
            <person name="Rohde M."/>
            <person name="Galperin M.Y."/>
            <person name="Jogler C."/>
        </authorList>
    </citation>
    <scope>NUCLEOTIDE SEQUENCE [LARGE SCALE GENOMIC DNA]</scope>
    <source>
        <strain evidence="6 7">Pan54</strain>
    </source>
</reference>
<dbReference type="InterPro" id="IPR029062">
    <property type="entry name" value="Class_I_gatase-like"/>
</dbReference>
<dbReference type="InterPro" id="IPR013428">
    <property type="entry name" value="Membrane-bound_put_N"/>
</dbReference>
<dbReference type="InterPro" id="IPR009056">
    <property type="entry name" value="Cyt_c-like_dom"/>
</dbReference>
<dbReference type="SUPFAM" id="SSF46626">
    <property type="entry name" value="Cytochrome c"/>
    <property type="match status" value="1"/>
</dbReference>
<accession>A0A5C5XFE1</accession>
<dbReference type="InterPro" id="IPR011042">
    <property type="entry name" value="6-blade_b-propeller_TolB-like"/>
</dbReference>
<dbReference type="EMBL" id="SJPG01000001">
    <property type="protein sequence ID" value="TWT60865.1"/>
    <property type="molecule type" value="Genomic_DNA"/>
</dbReference>
<evidence type="ECO:0000256" key="1">
    <source>
        <dbReference type="ARBA" id="ARBA00022617"/>
    </source>
</evidence>
<dbReference type="InterPro" id="IPR013427">
    <property type="entry name" value="Haem-bd_dom_put"/>
</dbReference>
<evidence type="ECO:0000256" key="3">
    <source>
        <dbReference type="ARBA" id="ARBA00023004"/>
    </source>
</evidence>
<dbReference type="SUPFAM" id="SSF63829">
    <property type="entry name" value="Calcium-dependent phosphotriesterase"/>
    <property type="match status" value="1"/>
</dbReference>
<dbReference type="SUPFAM" id="SSF48371">
    <property type="entry name" value="ARM repeat"/>
    <property type="match status" value="1"/>
</dbReference>
<dbReference type="SUPFAM" id="SSF52317">
    <property type="entry name" value="Class I glutamine amidotransferase-like"/>
    <property type="match status" value="1"/>
</dbReference>
<keyword evidence="2 4" id="KW-0479">Metal-binding</keyword>
<comment type="caution">
    <text evidence="6">The sequence shown here is derived from an EMBL/GenBank/DDBJ whole genome shotgun (WGS) entry which is preliminary data.</text>
</comment>
<dbReference type="InterPro" id="IPR029010">
    <property type="entry name" value="ThuA-like"/>
</dbReference>
<keyword evidence="7" id="KW-1185">Reference proteome</keyword>
<dbReference type="Pfam" id="PF06283">
    <property type="entry name" value="ThuA"/>
    <property type="match status" value="1"/>
</dbReference>
<dbReference type="RefSeq" id="WP_146502922.1">
    <property type="nucleotide sequence ID" value="NZ_SJPG01000001.1"/>
</dbReference>
<dbReference type="InterPro" id="IPR036909">
    <property type="entry name" value="Cyt_c-like_dom_sf"/>
</dbReference>
<dbReference type="GO" id="GO:0046872">
    <property type="term" value="F:metal ion binding"/>
    <property type="evidence" value="ECO:0007669"/>
    <property type="project" value="UniProtKB-KW"/>
</dbReference>
<dbReference type="Gene3D" id="1.25.10.10">
    <property type="entry name" value="Leucine-rich Repeat Variant"/>
    <property type="match status" value="1"/>
</dbReference>
<sequence>MRNIIAFSFLLVVFSSSGFSEERSLNLLFLGDQGHHNPQQRFYDLAPHLAVKGIKLEYTENIEALNNETLEEYDGLVLYANIDSISKEQADALLKYVTDGHGFIPLHCATFCFRNDPRMVALMGAQFMQHGTGIFKTVRDNVEHPVLDGFKSFTSWDETYLHHLHNTKNRTVLEFREGVPQEAGNTQEPWTWVRTQEKGRVFYTAWGHDERTWTHPGFLNLVERGIRWACGDDPAKAGPYAPPSSRDDFVVPEMTTITADAPKFEYVDVGPKIPDYKAGRGETRNLMQQHLESQDSIKHLVTPKGMHAELFVDESSLQGKPIAMNWDEQGRLWICETVDYPHDLTPENRGRDHIRICEDTDGDGLADKFTLFAEGLNIPTAITFHRGGAVVQNGAETIYLKDTNGDDRADEKTVLMSNWNMNDTHGGVSNFRRGLDNWIWAMQGYNSSSPIINGVLQQNFRMGFFRFRLSQKDPPVVEALEFIRSTNNNTWGLGITEEGLIFGSTANRNPSVFMPIPNRYYERISGWAPETLAMISDTHLFHPITENVRQVDHHGGYTAAAGHAIYTARNYPQHWWNRTAFVCGPTGHLVGTFVLKPEGAGFTSKNPFNLLASDNEWTAPIMAEVGPDGNVWVIDWYNYIVQHNPTPLGFETGPGHAYLTDLRDKRFGRVYRIVPDQHATTGKYSPDSLAEMTNVELVNALGNSTMQVRLTAQRVLIERNAVEVIPQLIKLIENHQVDEIGLNVAAIHALQTLAGLGQILDEKSQVQKIIFAALSHPSTGVRINALRLLSDSPDSVEAIQSAGCLQDTEPQVVLAALLAISDMPNQQVGNNLARLATQSSLFRDKWLTDAFTSAAGVHSQSFLPEFLAASSNLPMNDQQLKVIQIVAEHTARNRPDAAEIAIIIEDAVGASSEAANSLIEGMLAGWPRAYKVQLSETASQNLLMLLDQMPNDQKLPVIRLAKLWGSEAFKSRVSELTATLLKQIVNPEANDATRIETAVNVISFAPDNQEVVESIAELMTPNVSQKLAKGLITALGRSEANNCGETLIELLSSVTPSLRNNIVQTLLGRPATTQLLLTTIEKGDLLVADLSILQRQALTEHPNPEIRKRANDVFAAHGETIDPNRDALIAAKLPLIEQQGNLDHGKVIFTKNCAICHKYQTEGKDVGPNLTGMVVHPKAELLTHILDPNRSVEANYRMYTVLTVDGIVVNGLLAAESRTTIEVVDVEGKRHTILRDEIEDLRASRKSLMPEGLEKSINDQGLIDLLEYMTAAGQYVPLPIDRVATTISTQGMFYNRDNLGEAIDFKDWSPKEFKGIPFLLTDPNNNSRNNVIMLNGSIGPFTPKLPKSVSLPCNTPANAIHFLGGVGGWSAREPGNQGLSVIVRLHYADGETEDHQLINGQHFADYNGPFEVPQSQLAFRLGGSQVRYLSVQPKRKDMIKSIELIKGTDHTAPLFFAVTVEPVKSR</sequence>
<evidence type="ECO:0000313" key="6">
    <source>
        <dbReference type="EMBL" id="TWT60865.1"/>
    </source>
</evidence>
<organism evidence="6 7">
    <name type="scientific">Rubinisphaera italica</name>
    <dbReference type="NCBI Taxonomy" id="2527969"/>
    <lineage>
        <taxon>Bacteria</taxon>
        <taxon>Pseudomonadati</taxon>
        <taxon>Planctomycetota</taxon>
        <taxon>Planctomycetia</taxon>
        <taxon>Planctomycetales</taxon>
        <taxon>Planctomycetaceae</taxon>
        <taxon>Rubinisphaera</taxon>
    </lineage>
</organism>
<evidence type="ECO:0000259" key="5">
    <source>
        <dbReference type="PROSITE" id="PS51007"/>
    </source>
</evidence>
<dbReference type="PANTHER" id="PTHR33546:SF1">
    <property type="entry name" value="LARGE, MULTIFUNCTIONAL SECRETED PROTEIN"/>
    <property type="match status" value="1"/>
</dbReference>
<dbReference type="PROSITE" id="PS51007">
    <property type="entry name" value="CYTC"/>
    <property type="match status" value="1"/>
</dbReference>